<gene>
    <name evidence="2" type="ORF">HUJ06_030010</name>
</gene>
<evidence type="ECO:0008006" key="4">
    <source>
        <dbReference type="Google" id="ProtNLM"/>
    </source>
</evidence>
<sequence>MAKNRKNGGGGERGILMLSHAMEKLQKGLTLMRSTGIGDSKSNGVEGEKATVPLDVKEGHYAVFAVEGCERERFIVELGYLTNPHFLLLLREAEEEFGFKQEGVVGRNISIGF</sequence>
<dbReference type="EMBL" id="DUZY01000002">
    <property type="protein sequence ID" value="DAD28542.1"/>
    <property type="molecule type" value="Genomic_DNA"/>
</dbReference>
<dbReference type="PANTHER" id="PTHR31374">
    <property type="entry name" value="AUXIN-INDUCED PROTEIN-LIKE-RELATED"/>
    <property type="match status" value="1"/>
</dbReference>
<evidence type="ECO:0000256" key="1">
    <source>
        <dbReference type="ARBA" id="ARBA00006974"/>
    </source>
</evidence>
<comment type="similarity">
    <text evidence="1">Belongs to the ARG7 family.</text>
</comment>
<evidence type="ECO:0000313" key="3">
    <source>
        <dbReference type="Proteomes" id="UP000607653"/>
    </source>
</evidence>
<comment type="caution">
    <text evidence="2">The sequence shown here is derived from an EMBL/GenBank/DDBJ whole genome shotgun (WGS) entry which is preliminary data.</text>
</comment>
<protein>
    <recommendedName>
        <fullName evidence="4">Auxin-responsive protein SAUR71-like</fullName>
    </recommendedName>
</protein>
<keyword evidence="3" id="KW-1185">Reference proteome</keyword>
<reference evidence="2 3" key="1">
    <citation type="journal article" date="2020" name="Mol. Biol. Evol.">
        <title>Distinct Expression and Methylation Patterns for Genes with Different Fates following a Single Whole-Genome Duplication in Flowering Plants.</title>
        <authorList>
            <person name="Shi T."/>
            <person name="Rahmani R.S."/>
            <person name="Gugger P.F."/>
            <person name="Wang M."/>
            <person name="Li H."/>
            <person name="Zhang Y."/>
            <person name="Li Z."/>
            <person name="Wang Q."/>
            <person name="Van de Peer Y."/>
            <person name="Marchal K."/>
            <person name="Chen J."/>
        </authorList>
    </citation>
    <scope>NUCLEOTIDE SEQUENCE [LARGE SCALE GENOMIC DNA]</scope>
    <source>
        <tissue evidence="2">Leaf</tissue>
    </source>
</reference>
<dbReference type="Pfam" id="PF02519">
    <property type="entry name" value="Auxin_inducible"/>
    <property type="match status" value="1"/>
</dbReference>
<dbReference type="Proteomes" id="UP000607653">
    <property type="component" value="Unassembled WGS sequence"/>
</dbReference>
<dbReference type="GO" id="GO:0009733">
    <property type="term" value="P:response to auxin"/>
    <property type="evidence" value="ECO:0007669"/>
    <property type="project" value="InterPro"/>
</dbReference>
<name>A0A822Y8E5_NELNU</name>
<dbReference type="PANTHER" id="PTHR31374:SF153">
    <property type="entry name" value="AUXIN-RESPONSIVE PROTEIN SAUR36-LIKE"/>
    <property type="match status" value="1"/>
</dbReference>
<dbReference type="AlphaFoldDB" id="A0A822Y8E5"/>
<accession>A0A822Y8E5</accession>
<proteinExistence type="inferred from homology"/>
<evidence type="ECO:0000313" key="2">
    <source>
        <dbReference type="EMBL" id="DAD28542.1"/>
    </source>
</evidence>
<dbReference type="InterPro" id="IPR003676">
    <property type="entry name" value="SAUR_fam"/>
</dbReference>
<organism evidence="2 3">
    <name type="scientific">Nelumbo nucifera</name>
    <name type="common">Sacred lotus</name>
    <dbReference type="NCBI Taxonomy" id="4432"/>
    <lineage>
        <taxon>Eukaryota</taxon>
        <taxon>Viridiplantae</taxon>
        <taxon>Streptophyta</taxon>
        <taxon>Embryophyta</taxon>
        <taxon>Tracheophyta</taxon>
        <taxon>Spermatophyta</taxon>
        <taxon>Magnoliopsida</taxon>
        <taxon>Proteales</taxon>
        <taxon>Nelumbonaceae</taxon>
        <taxon>Nelumbo</taxon>
    </lineage>
</organism>